<feature type="signal peptide" evidence="7">
    <location>
        <begin position="1"/>
        <end position="24"/>
    </location>
</feature>
<dbReference type="SUPFAM" id="SSF49464">
    <property type="entry name" value="Carboxypeptidase regulatory domain-like"/>
    <property type="match status" value="1"/>
</dbReference>
<evidence type="ECO:0000256" key="2">
    <source>
        <dbReference type="ARBA" id="ARBA00022448"/>
    </source>
</evidence>
<dbReference type="Proteomes" id="UP000249725">
    <property type="component" value="Unassembled WGS sequence"/>
</dbReference>
<organism evidence="9 10">
    <name type="scientific">Phenylobacterium deserti</name>
    <dbReference type="NCBI Taxonomy" id="1914756"/>
    <lineage>
        <taxon>Bacteria</taxon>
        <taxon>Pseudomonadati</taxon>
        <taxon>Pseudomonadota</taxon>
        <taxon>Alphaproteobacteria</taxon>
        <taxon>Caulobacterales</taxon>
        <taxon>Caulobacteraceae</taxon>
        <taxon>Phenylobacterium</taxon>
    </lineage>
</organism>
<keyword evidence="3" id="KW-1134">Transmembrane beta strand</keyword>
<keyword evidence="2" id="KW-0813">Transport</keyword>
<dbReference type="InterPro" id="IPR036942">
    <property type="entry name" value="Beta-barrel_TonB_sf"/>
</dbReference>
<keyword evidence="9" id="KW-0675">Receptor</keyword>
<dbReference type="InterPro" id="IPR008969">
    <property type="entry name" value="CarboxyPept-like_regulatory"/>
</dbReference>
<evidence type="ECO:0000313" key="9">
    <source>
        <dbReference type="EMBL" id="RAK57915.1"/>
    </source>
</evidence>
<dbReference type="GO" id="GO:0044718">
    <property type="term" value="P:siderophore transmembrane transport"/>
    <property type="evidence" value="ECO:0007669"/>
    <property type="project" value="TreeGrafter"/>
</dbReference>
<dbReference type="Pfam" id="PF07715">
    <property type="entry name" value="Plug"/>
    <property type="match status" value="1"/>
</dbReference>
<name>A0A328AUF6_9CAUL</name>
<evidence type="ECO:0000256" key="4">
    <source>
        <dbReference type="ARBA" id="ARBA00022692"/>
    </source>
</evidence>
<dbReference type="Gene3D" id="2.60.40.1120">
    <property type="entry name" value="Carboxypeptidase-like, regulatory domain"/>
    <property type="match status" value="1"/>
</dbReference>
<dbReference type="InterPro" id="IPR037066">
    <property type="entry name" value="Plug_dom_sf"/>
</dbReference>
<evidence type="ECO:0000256" key="7">
    <source>
        <dbReference type="SAM" id="SignalP"/>
    </source>
</evidence>
<gene>
    <name evidence="9" type="ORF">DJ018_08400</name>
</gene>
<dbReference type="SUPFAM" id="SSF56935">
    <property type="entry name" value="Porins"/>
    <property type="match status" value="1"/>
</dbReference>
<dbReference type="InterPro" id="IPR039426">
    <property type="entry name" value="TonB-dep_rcpt-like"/>
</dbReference>
<dbReference type="PANTHER" id="PTHR30069:SF46">
    <property type="entry name" value="OAR PROTEIN"/>
    <property type="match status" value="1"/>
</dbReference>
<comment type="subcellular location">
    <subcellularLocation>
        <location evidence="1">Cell outer membrane</location>
        <topology evidence="1">Multi-pass membrane protein</topology>
    </subcellularLocation>
</comment>
<dbReference type="AlphaFoldDB" id="A0A328AUF6"/>
<keyword evidence="5" id="KW-0472">Membrane</keyword>
<dbReference type="EMBL" id="QFYR01000001">
    <property type="protein sequence ID" value="RAK57915.1"/>
    <property type="molecule type" value="Genomic_DNA"/>
</dbReference>
<feature type="chain" id="PRO_5016259797" evidence="7">
    <location>
        <begin position="25"/>
        <end position="1026"/>
    </location>
</feature>
<dbReference type="InterPro" id="IPR012910">
    <property type="entry name" value="Plug_dom"/>
</dbReference>
<keyword evidence="6" id="KW-0998">Cell outer membrane</keyword>
<dbReference type="GO" id="GO:0015344">
    <property type="term" value="F:siderophore uptake transmembrane transporter activity"/>
    <property type="evidence" value="ECO:0007669"/>
    <property type="project" value="TreeGrafter"/>
</dbReference>
<dbReference type="Pfam" id="PF13620">
    <property type="entry name" value="CarboxypepD_reg"/>
    <property type="match status" value="1"/>
</dbReference>
<proteinExistence type="predicted"/>
<evidence type="ECO:0000256" key="5">
    <source>
        <dbReference type="ARBA" id="ARBA00023136"/>
    </source>
</evidence>
<keyword evidence="7" id="KW-0732">Signal</keyword>
<keyword evidence="4" id="KW-0812">Transmembrane</keyword>
<dbReference type="Gene3D" id="2.40.170.20">
    <property type="entry name" value="TonB-dependent receptor, beta-barrel domain"/>
    <property type="match status" value="1"/>
</dbReference>
<evidence type="ECO:0000313" key="10">
    <source>
        <dbReference type="Proteomes" id="UP000249725"/>
    </source>
</evidence>
<dbReference type="GO" id="GO:0009279">
    <property type="term" value="C:cell outer membrane"/>
    <property type="evidence" value="ECO:0007669"/>
    <property type="project" value="UniProtKB-SubCell"/>
</dbReference>
<reference evidence="10" key="1">
    <citation type="submission" date="2018-05" db="EMBL/GenBank/DDBJ databases">
        <authorList>
            <person name="Li X."/>
        </authorList>
    </citation>
    <scope>NUCLEOTIDE SEQUENCE [LARGE SCALE GENOMIC DNA]</scope>
    <source>
        <strain evidence="10">YIM 73061</strain>
    </source>
</reference>
<dbReference type="PANTHER" id="PTHR30069">
    <property type="entry name" value="TONB-DEPENDENT OUTER MEMBRANE RECEPTOR"/>
    <property type="match status" value="1"/>
</dbReference>
<keyword evidence="10" id="KW-1185">Reference proteome</keyword>
<dbReference type="Gene3D" id="2.170.130.10">
    <property type="entry name" value="TonB-dependent receptor, plug domain"/>
    <property type="match status" value="1"/>
</dbReference>
<feature type="domain" description="TonB-dependent receptor plug" evidence="8">
    <location>
        <begin position="159"/>
        <end position="258"/>
    </location>
</feature>
<dbReference type="OrthoDB" id="9768147at2"/>
<sequence>MLRMQSTRGRLLASSLFATVAAFAVPATVAIVGTMAATTASAQDYTSGTLAGNVADTSGAPVAGATVTVRSVNQGFTRNLTTDNNGRFRAPLLPIGRYGVTVSKAGLQGPGEQIVNVSLGGESSFDFTLGAEGTAVEELVVTGAAASPTLDFAATTRGTTVDIEEIQRNLPIARNIQSVALLAPTVLLGSSSGDATFANQPSVGGASIAENAFYVNGLNITNFNTYVGGGTVPFEFYKTVEVKTGGYPAEFGRATGGVINAVTKSGTNDFYFALHGNYESRDLATTAPDTFQYANRLEENNNKDLTVEIGGPIIRDRLFVYGIAQFRDYERRFARIDQRSYNIDRSDDPFYGAKVDWLITDRQRLEGTYFNTQRKTLRTGNSFDNTTGALGAALAPTEFDRGGESFVFRYTGTFTDWFTLSAAYGKSTDADSVLSATPDVSRVEDTRSGTTVIVSDQKIASNDIVATEREFYRIDGDFYVNLFGQHHIRVGYDNEQTTLFHVTERTGGQRYIIRRGSLNDRRGVPAGQDYIEVETLRLGGLPVEGSNESYYIQDSWDITPNLNLQIGLRNDIFTLNNLAGEEVLNLDNNWGPRIGVTFDPFGEGKDKFYASFGRYFVPPASNLSYRGADLGFSEFFLAPAGGVNASGAVPTLGTQITTATNPTFSAFSCPAGGVGAGAGVQGCTVSFGVGIAEPAYSKTSRGLKATYEDEFQIGYTRQINDLWRAGAAFTYRTLKRVSEDITLDPYVRAYCERNGIEGCDETWNNSWQYIVMNPGEDIEVLSRGPLPGGTQPTLLKFTAEELGFPKPKREYLALEMTFERAFDGKWGLQGSYVLSESKGNYEGTVLSDIGQDDAGSTILNDFAGLTDNQFGLLPNHRAHQFKLFGSYAITDQLLVGANARVMSPKHFGCLGVHPTDSAAADYGHYSRYCGNYLPSGAKAVWRGSAFETDWVSNVDLSVRYTLNQDWMPLGSELVLRADLFNVFNSQGVTEAWEFGETDSGAQDPNYGSPIFYQNPRYLRVGFDLTF</sequence>
<evidence type="ECO:0000259" key="8">
    <source>
        <dbReference type="Pfam" id="PF07715"/>
    </source>
</evidence>
<protein>
    <submittedName>
        <fullName evidence="9">TonB-dependent receptor</fullName>
    </submittedName>
</protein>
<evidence type="ECO:0000256" key="1">
    <source>
        <dbReference type="ARBA" id="ARBA00004571"/>
    </source>
</evidence>
<evidence type="ECO:0000256" key="3">
    <source>
        <dbReference type="ARBA" id="ARBA00022452"/>
    </source>
</evidence>
<comment type="caution">
    <text evidence="9">The sequence shown here is derived from an EMBL/GenBank/DDBJ whole genome shotgun (WGS) entry which is preliminary data.</text>
</comment>
<evidence type="ECO:0000256" key="6">
    <source>
        <dbReference type="ARBA" id="ARBA00023237"/>
    </source>
</evidence>
<accession>A0A328AUF6</accession>